<sequence length="529" mass="60422">MTLGTTGIGSSGQGFFITTLSVLTYKHFCILSIHCQKLLSAVRADLVCKIIMPEGSLSGFDLIYNVTGIVPDFFQEGFLFHFTFCNISKLHLPVCGQFRLAQFLGYQFQKLLCLGGQMDFIAFFLHQKAVKQFLNNIGPCSNCPQTTCLTESFRCLCIMTLHIAYRILHCCKKRCFCESCRWLCPACIHGYILYMQSLTLLHLWKLLIFQFLSIVSSILILFSVVRIFIHIFPSGTFYNFPAGSKKFSSNNSLHAHLFINKRRIQHTEKSANYHIVNLTFFICHMVKLHKLLRRDNCMMVADLFIIHKTSICTNRLIHQCACRFSVRSCCAGSQSFFNCRNNILSNISGICPRISEYFVIFIQTLHDIQSLLCRISIFPICLSLQCGQVIQTRCKGFFLFAGYGSYFQRLISENIGNLLCPFFIKSSEALTLWFLPCPGDITCFQGDSVIFLRLKCPYLFFPFRNHRQCRSLYTPAGKLGIIFTGKCPCTVHSHQPVSFRSCHSCSVQIIILMSVFQISESFFDSFVCN</sequence>
<dbReference type="Proteomes" id="UP000095645">
    <property type="component" value="Unassembled WGS sequence"/>
</dbReference>
<evidence type="ECO:0000313" key="3">
    <source>
        <dbReference type="Proteomes" id="UP000095645"/>
    </source>
</evidence>
<reference evidence="2 3" key="1">
    <citation type="submission" date="2015-09" db="EMBL/GenBank/DDBJ databases">
        <authorList>
            <consortium name="Pathogen Informatics"/>
        </authorList>
    </citation>
    <scope>NUCLEOTIDE SEQUENCE [LARGE SCALE GENOMIC DNA]</scope>
    <source>
        <strain evidence="2 3">2789STDY5834861</strain>
    </source>
</reference>
<accession>A0A173XXM9</accession>
<name>A0A173XXM9_9FIRM</name>
<keyword evidence="1" id="KW-1133">Transmembrane helix</keyword>
<evidence type="ECO:0000313" key="2">
    <source>
        <dbReference type="EMBL" id="CUN55178.1"/>
    </source>
</evidence>
<gene>
    <name evidence="2" type="ORF">ERS852476_00442</name>
</gene>
<keyword evidence="1" id="KW-0472">Membrane</keyword>
<evidence type="ECO:0000256" key="1">
    <source>
        <dbReference type="SAM" id="Phobius"/>
    </source>
</evidence>
<keyword evidence="1" id="KW-0812">Transmembrane</keyword>
<proteinExistence type="predicted"/>
<feature type="transmembrane region" description="Helical" evidence="1">
    <location>
        <begin position="207"/>
        <end position="229"/>
    </location>
</feature>
<organism evidence="2 3">
    <name type="scientific">Blautia obeum</name>
    <dbReference type="NCBI Taxonomy" id="40520"/>
    <lineage>
        <taxon>Bacteria</taxon>
        <taxon>Bacillati</taxon>
        <taxon>Bacillota</taxon>
        <taxon>Clostridia</taxon>
        <taxon>Lachnospirales</taxon>
        <taxon>Lachnospiraceae</taxon>
        <taxon>Blautia</taxon>
    </lineage>
</organism>
<dbReference type="AlphaFoldDB" id="A0A173XXM9"/>
<dbReference type="EMBL" id="CYZP01000003">
    <property type="protein sequence ID" value="CUN55178.1"/>
    <property type="molecule type" value="Genomic_DNA"/>
</dbReference>
<protein>
    <submittedName>
        <fullName evidence="2">Uncharacterized protein</fullName>
    </submittedName>
</protein>